<comment type="similarity">
    <text evidence="1">Belongs to the polysaccharide synthase family.</text>
</comment>
<dbReference type="SUPFAM" id="SSF51735">
    <property type="entry name" value="NAD(P)-binding Rossmann-fold domains"/>
    <property type="match status" value="1"/>
</dbReference>
<evidence type="ECO:0000256" key="1">
    <source>
        <dbReference type="ARBA" id="ARBA00007430"/>
    </source>
</evidence>
<name>A0A0G1VRP5_9BACT</name>
<dbReference type="InterPro" id="IPR003869">
    <property type="entry name" value="Polysac_CapD-like"/>
</dbReference>
<dbReference type="Pfam" id="PF02719">
    <property type="entry name" value="Polysacc_synt_2"/>
    <property type="match status" value="1"/>
</dbReference>
<dbReference type="InterPro" id="IPR051203">
    <property type="entry name" value="Polysaccharide_Synthase-Rel"/>
</dbReference>
<sequence>MTNYFKHKTILITGGTGTIGSKLVEALLSWEPRQIRIFSRDESKQLDLLERLPHHATLRLLIGDVRDAERLDRALQNVDIVFHAAAMKHVPFCEYNPFEVVKTNIIGSQNIIDAALRNKVKKIIAISTDKVVNPFGVMGVSKLMMEKLFIGANYYKGDADTSFSCVRFGNVTWARGSVLPVWRRQAEHEGKILITDTQMTRFFMSQDEAINLILEAERLMKGGEIFIFKMPAIRLIDLAHAFIKKYFPQRKIKIEVIGKRLGEKMHEELLGSNEGTHLLYENKKMFILRPRIPIYALKPAKLARYQGFNMSKISHHYSSKDFLSPKKINTII</sequence>
<dbReference type="Gene3D" id="3.40.50.720">
    <property type="entry name" value="NAD(P)-binding Rossmann-like Domain"/>
    <property type="match status" value="1"/>
</dbReference>
<comment type="caution">
    <text evidence="3">The sequence shown here is derived from an EMBL/GenBank/DDBJ whole genome shotgun (WGS) entry which is preliminary data.</text>
</comment>
<dbReference type="PANTHER" id="PTHR43318:SF2">
    <property type="entry name" value="UDP-N-ACETYLGLUCOSAMINE 4,6-DEHYDRATASE (INVERTING)"/>
    <property type="match status" value="1"/>
</dbReference>
<organism evidence="3 4">
    <name type="scientific">Candidatus Kaiserbacteria bacterium GW2011_GWA2_49_19</name>
    <dbReference type="NCBI Taxonomy" id="1618669"/>
    <lineage>
        <taxon>Bacteria</taxon>
        <taxon>Candidatus Kaiseribacteriota</taxon>
    </lineage>
</organism>
<evidence type="ECO:0000259" key="2">
    <source>
        <dbReference type="Pfam" id="PF02719"/>
    </source>
</evidence>
<proteinExistence type="inferred from homology"/>
<feature type="domain" description="Polysaccharide biosynthesis protein CapD-like" evidence="2">
    <location>
        <begin position="10"/>
        <end position="279"/>
    </location>
</feature>
<dbReference type="PANTHER" id="PTHR43318">
    <property type="entry name" value="UDP-N-ACETYLGLUCOSAMINE 4,6-DEHYDRATASE"/>
    <property type="match status" value="1"/>
</dbReference>
<dbReference type="CDD" id="cd05237">
    <property type="entry name" value="UDP_invert_4-6DH_SDR_e"/>
    <property type="match status" value="1"/>
</dbReference>
<dbReference type="AlphaFoldDB" id="A0A0G1VRP5"/>
<dbReference type="InterPro" id="IPR036291">
    <property type="entry name" value="NAD(P)-bd_dom_sf"/>
</dbReference>
<protein>
    <submittedName>
        <fullName evidence="3">Polysaccharide biosynthesis protein CapD</fullName>
    </submittedName>
</protein>
<dbReference type="Proteomes" id="UP000033965">
    <property type="component" value="Unassembled WGS sequence"/>
</dbReference>
<evidence type="ECO:0000313" key="3">
    <source>
        <dbReference type="EMBL" id="KKW09106.1"/>
    </source>
</evidence>
<evidence type="ECO:0000313" key="4">
    <source>
        <dbReference type="Proteomes" id="UP000033965"/>
    </source>
</evidence>
<accession>A0A0G1VRP5</accession>
<dbReference type="EMBL" id="LCPZ01000005">
    <property type="protein sequence ID" value="KKW09106.1"/>
    <property type="molecule type" value="Genomic_DNA"/>
</dbReference>
<reference evidence="3 4" key="1">
    <citation type="journal article" date="2015" name="Nature">
        <title>rRNA introns, odd ribosomes, and small enigmatic genomes across a large radiation of phyla.</title>
        <authorList>
            <person name="Brown C.T."/>
            <person name="Hug L.A."/>
            <person name="Thomas B.C."/>
            <person name="Sharon I."/>
            <person name="Castelle C.J."/>
            <person name="Singh A."/>
            <person name="Wilkins M.J."/>
            <person name="Williams K.H."/>
            <person name="Banfield J.F."/>
        </authorList>
    </citation>
    <scope>NUCLEOTIDE SEQUENCE [LARGE SCALE GENOMIC DNA]</scope>
</reference>
<gene>
    <name evidence="3" type="ORF">UY44_C0005G0023</name>
</gene>